<comment type="caution">
    <text evidence="2">The sequence shown here is derived from an EMBL/GenBank/DDBJ whole genome shotgun (WGS) entry which is preliminary data.</text>
</comment>
<gene>
    <name evidence="2" type="ORF">CRENBAI_016256</name>
</gene>
<proteinExistence type="predicted"/>
<dbReference type="Proteomes" id="UP001311232">
    <property type="component" value="Unassembled WGS sequence"/>
</dbReference>
<feature type="region of interest" description="Disordered" evidence="1">
    <location>
        <begin position="1"/>
        <end position="33"/>
    </location>
</feature>
<name>A0AAV9S4S4_9TELE</name>
<sequence length="205" mass="22800">MAHIRAPSLGHREPPTHRQGHTPQESSTPKTQMKTHVYSLSSVHSPSLTKCPRPSTNLCLPQHRRKMYSIAPPTRLRPQHGARPVGQEVAAEEDHHIAPKIGPTPPTLHQKLGGALHTNCTYTCIACPCSTEQPFQPLHQSETMPQIANTHCPGKPPHLNPAAILSWWTGHQNQEPRSKKSGLSQENRNDTNRPLRPESKPQPRP</sequence>
<organism evidence="2 3">
    <name type="scientific">Crenichthys baileyi</name>
    <name type="common">White River springfish</name>
    <dbReference type="NCBI Taxonomy" id="28760"/>
    <lineage>
        <taxon>Eukaryota</taxon>
        <taxon>Metazoa</taxon>
        <taxon>Chordata</taxon>
        <taxon>Craniata</taxon>
        <taxon>Vertebrata</taxon>
        <taxon>Euteleostomi</taxon>
        <taxon>Actinopterygii</taxon>
        <taxon>Neopterygii</taxon>
        <taxon>Teleostei</taxon>
        <taxon>Neoteleostei</taxon>
        <taxon>Acanthomorphata</taxon>
        <taxon>Ovalentaria</taxon>
        <taxon>Atherinomorphae</taxon>
        <taxon>Cyprinodontiformes</taxon>
        <taxon>Goodeidae</taxon>
        <taxon>Crenichthys</taxon>
    </lineage>
</organism>
<protein>
    <submittedName>
        <fullName evidence="2">Uncharacterized protein</fullName>
    </submittedName>
</protein>
<evidence type="ECO:0000256" key="1">
    <source>
        <dbReference type="SAM" id="MobiDB-lite"/>
    </source>
</evidence>
<reference evidence="2 3" key="1">
    <citation type="submission" date="2021-06" db="EMBL/GenBank/DDBJ databases">
        <authorList>
            <person name="Palmer J.M."/>
        </authorList>
    </citation>
    <scope>NUCLEOTIDE SEQUENCE [LARGE SCALE GENOMIC DNA]</scope>
    <source>
        <strain evidence="2 3">MEX-2019</strain>
        <tissue evidence="2">Muscle</tissue>
    </source>
</reference>
<evidence type="ECO:0000313" key="2">
    <source>
        <dbReference type="EMBL" id="KAK5616183.1"/>
    </source>
</evidence>
<feature type="region of interest" description="Disordered" evidence="1">
    <location>
        <begin position="169"/>
        <end position="205"/>
    </location>
</feature>
<evidence type="ECO:0000313" key="3">
    <source>
        <dbReference type="Proteomes" id="UP001311232"/>
    </source>
</evidence>
<dbReference type="AlphaFoldDB" id="A0AAV9S4S4"/>
<feature type="compositionally biased region" description="Basic and acidic residues" evidence="1">
    <location>
        <begin position="187"/>
        <end position="205"/>
    </location>
</feature>
<accession>A0AAV9S4S4</accession>
<feature type="compositionally biased region" description="Polar residues" evidence="1">
    <location>
        <begin position="21"/>
        <end position="33"/>
    </location>
</feature>
<dbReference type="EMBL" id="JAHHUM010000901">
    <property type="protein sequence ID" value="KAK5616183.1"/>
    <property type="molecule type" value="Genomic_DNA"/>
</dbReference>
<keyword evidence="3" id="KW-1185">Reference proteome</keyword>
<feature type="compositionally biased region" description="Polar residues" evidence="1">
    <location>
        <begin position="169"/>
        <end position="186"/>
    </location>
</feature>